<dbReference type="PRINTS" id="PR00412">
    <property type="entry name" value="EPOXHYDRLASE"/>
</dbReference>
<dbReference type="SUPFAM" id="SSF53474">
    <property type="entry name" value="alpha/beta-Hydrolases"/>
    <property type="match status" value="1"/>
</dbReference>
<accession>A0A845QA00</accession>
<dbReference type="InterPro" id="IPR029058">
    <property type="entry name" value="AB_hydrolase_fold"/>
</dbReference>
<reference evidence="2 3" key="1">
    <citation type="journal article" date="2016" name="Int. J. Syst. Evol. Microbiol.">
        <title>Pyruvatibacter mobilis gen. nov., sp. nov., a marine bacterium from the culture broth of Picochlorum sp. 122.</title>
        <authorList>
            <person name="Wang G."/>
            <person name="Tang M."/>
            <person name="Wu H."/>
            <person name="Dai S."/>
            <person name="Li T."/>
            <person name="Chen C."/>
            <person name="He H."/>
            <person name="Fan J."/>
            <person name="Xiang W."/>
            <person name="Li X."/>
        </authorList>
    </citation>
    <scope>NUCLEOTIDE SEQUENCE [LARGE SCALE GENOMIC DNA]</scope>
    <source>
        <strain evidence="2 3">GYP-11</strain>
    </source>
</reference>
<dbReference type="PRINTS" id="PR00111">
    <property type="entry name" value="ABHYDROLASE"/>
</dbReference>
<organism evidence="2 3">
    <name type="scientific">Pyruvatibacter mobilis</name>
    <dbReference type="NCBI Taxonomy" id="1712261"/>
    <lineage>
        <taxon>Bacteria</taxon>
        <taxon>Pseudomonadati</taxon>
        <taxon>Pseudomonadota</taxon>
        <taxon>Alphaproteobacteria</taxon>
        <taxon>Hyphomicrobiales</taxon>
        <taxon>Parvibaculaceae</taxon>
        <taxon>Pyruvatibacter</taxon>
    </lineage>
</organism>
<dbReference type="AlphaFoldDB" id="A0A845QA00"/>
<dbReference type="RefSeq" id="WP_160587034.1">
    <property type="nucleotide sequence ID" value="NZ_BMHN01000001.1"/>
</dbReference>
<dbReference type="Pfam" id="PF00561">
    <property type="entry name" value="Abhydrolase_1"/>
    <property type="match status" value="1"/>
</dbReference>
<protein>
    <submittedName>
        <fullName evidence="2">Alpha/beta fold hydrolase</fullName>
    </submittedName>
</protein>
<proteinExistence type="predicted"/>
<dbReference type="OrthoDB" id="9808398at2"/>
<dbReference type="InterPro" id="IPR000639">
    <property type="entry name" value="Epox_hydrolase-like"/>
</dbReference>
<name>A0A845QA00_9HYPH</name>
<dbReference type="Gene3D" id="3.40.50.1820">
    <property type="entry name" value="alpha/beta hydrolase"/>
    <property type="match status" value="1"/>
</dbReference>
<dbReference type="GeneID" id="300655911"/>
<dbReference type="InterPro" id="IPR000073">
    <property type="entry name" value="AB_hydrolase_1"/>
</dbReference>
<evidence type="ECO:0000313" key="2">
    <source>
        <dbReference type="EMBL" id="NBG94996.1"/>
    </source>
</evidence>
<dbReference type="InterPro" id="IPR050266">
    <property type="entry name" value="AB_hydrolase_sf"/>
</dbReference>
<dbReference type="GO" id="GO:0016787">
    <property type="term" value="F:hydrolase activity"/>
    <property type="evidence" value="ECO:0007669"/>
    <property type="project" value="UniProtKB-KW"/>
</dbReference>
<dbReference type="PANTHER" id="PTHR43798:SF33">
    <property type="entry name" value="HYDROLASE, PUTATIVE (AFU_ORTHOLOGUE AFUA_2G14860)-RELATED"/>
    <property type="match status" value="1"/>
</dbReference>
<dbReference type="Proteomes" id="UP000470384">
    <property type="component" value="Unassembled WGS sequence"/>
</dbReference>
<feature type="domain" description="AB hydrolase-1" evidence="1">
    <location>
        <begin position="34"/>
        <end position="282"/>
    </location>
</feature>
<dbReference type="GO" id="GO:0016020">
    <property type="term" value="C:membrane"/>
    <property type="evidence" value="ECO:0007669"/>
    <property type="project" value="TreeGrafter"/>
</dbReference>
<sequence length="296" mass="33863">MTKSPTSFIGPASRTYFSQRLRLHYVDWGNPDAPPLLLVHGGRDHCRNWDWVAEALRDDYHIIAPDLRGHGDSQWMVGGTYMINDYVYDIAQLIHQLDLAPLKILAHSFGGAISLRYAGVYPDTVQKLIAIEGLGPSPKMLAERAETAPHERLSGWVDQMRKLSSRMPRRYESLDAAFKRMQEENPHLSPERARHLTEHGMNQNEDGTWSWKFDNYVRAFPPDQWPAEETRALWGRITSPVMLVRGTESWASDPVKDGRIEAFQNATSVNIDGAGHWVHHDKLEEFLPLARDFLKD</sequence>
<gene>
    <name evidence="2" type="ORF">GTQ45_04555</name>
</gene>
<evidence type="ECO:0000259" key="1">
    <source>
        <dbReference type="Pfam" id="PF00561"/>
    </source>
</evidence>
<dbReference type="PANTHER" id="PTHR43798">
    <property type="entry name" value="MONOACYLGLYCEROL LIPASE"/>
    <property type="match status" value="1"/>
</dbReference>
<keyword evidence="2" id="KW-0378">Hydrolase</keyword>
<comment type="caution">
    <text evidence="2">The sequence shown here is derived from an EMBL/GenBank/DDBJ whole genome shotgun (WGS) entry which is preliminary data.</text>
</comment>
<keyword evidence="3" id="KW-1185">Reference proteome</keyword>
<evidence type="ECO:0000313" key="3">
    <source>
        <dbReference type="Proteomes" id="UP000470384"/>
    </source>
</evidence>
<dbReference type="EMBL" id="WXYQ01000004">
    <property type="protein sequence ID" value="NBG94996.1"/>
    <property type="molecule type" value="Genomic_DNA"/>
</dbReference>